<accession>A0A0S4L692</accession>
<dbReference type="OrthoDB" id="9803970at2"/>
<dbReference type="EMBL" id="CZQA01000001">
    <property type="protein sequence ID" value="CUS33308.1"/>
    <property type="molecule type" value="Genomic_DNA"/>
</dbReference>
<dbReference type="SUPFAM" id="SSF46689">
    <property type="entry name" value="Homeodomain-like"/>
    <property type="match status" value="1"/>
</dbReference>
<dbReference type="Gene3D" id="1.10.8.60">
    <property type="match status" value="1"/>
</dbReference>
<dbReference type="InterPro" id="IPR001789">
    <property type="entry name" value="Sig_transdc_resp-reg_receiver"/>
</dbReference>
<keyword evidence="10" id="KW-1185">Reference proteome</keyword>
<keyword evidence="4" id="KW-0238">DNA-binding</keyword>
<evidence type="ECO:0000256" key="5">
    <source>
        <dbReference type="ARBA" id="ARBA00023163"/>
    </source>
</evidence>
<dbReference type="InterPro" id="IPR009057">
    <property type="entry name" value="Homeodomain-like_sf"/>
</dbReference>
<dbReference type="InterPro" id="IPR002197">
    <property type="entry name" value="HTH_Fis"/>
</dbReference>
<feature type="domain" description="Response regulatory" evidence="8">
    <location>
        <begin position="4"/>
        <end position="118"/>
    </location>
</feature>
<dbReference type="SUPFAM" id="SSF52540">
    <property type="entry name" value="P-loop containing nucleoside triphosphate hydrolases"/>
    <property type="match status" value="1"/>
</dbReference>
<keyword evidence="6" id="KW-0597">Phosphoprotein</keyword>
<dbReference type="InterPro" id="IPR011006">
    <property type="entry name" value="CheY-like_superfamily"/>
</dbReference>
<keyword evidence="2" id="KW-0067">ATP-binding</keyword>
<dbReference type="Pfam" id="PF02954">
    <property type="entry name" value="HTH_8"/>
    <property type="match status" value="1"/>
</dbReference>
<dbReference type="Gene3D" id="3.40.50.2300">
    <property type="match status" value="1"/>
</dbReference>
<reference evidence="9 10" key="1">
    <citation type="submission" date="2015-10" db="EMBL/GenBank/DDBJ databases">
        <authorList>
            <person name="Gilbert D.G."/>
        </authorList>
    </citation>
    <scope>NUCLEOTIDE SEQUENCE [LARGE SCALE GENOMIC DNA]</scope>
    <source>
        <strain evidence="9">COMA1</strain>
    </source>
</reference>
<dbReference type="InterPro" id="IPR025944">
    <property type="entry name" value="Sigma_54_int_dom_CS"/>
</dbReference>
<evidence type="ECO:0000256" key="2">
    <source>
        <dbReference type="ARBA" id="ARBA00022840"/>
    </source>
</evidence>
<dbReference type="GO" id="GO:0006355">
    <property type="term" value="P:regulation of DNA-templated transcription"/>
    <property type="evidence" value="ECO:0007669"/>
    <property type="project" value="InterPro"/>
</dbReference>
<dbReference type="RefSeq" id="WP_090744765.1">
    <property type="nucleotide sequence ID" value="NZ_CZQA01000001.1"/>
</dbReference>
<dbReference type="PROSITE" id="PS00676">
    <property type="entry name" value="SIGMA54_INTERACT_2"/>
    <property type="match status" value="1"/>
</dbReference>
<dbReference type="PANTHER" id="PTHR32071">
    <property type="entry name" value="TRANSCRIPTIONAL REGULATORY PROTEIN"/>
    <property type="match status" value="1"/>
</dbReference>
<dbReference type="CDD" id="cd00009">
    <property type="entry name" value="AAA"/>
    <property type="match status" value="1"/>
</dbReference>
<proteinExistence type="predicted"/>
<dbReference type="InterPro" id="IPR025943">
    <property type="entry name" value="Sigma_54_int_dom_ATP-bd_2"/>
</dbReference>
<dbReference type="GO" id="GO:0043565">
    <property type="term" value="F:sequence-specific DNA binding"/>
    <property type="evidence" value="ECO:0007669"/>
    <property type="project" value="InterPro"/>
</dbReference>
<feature type="modified residue" description="4-aspartylphosphate" evidence="6">
    <location>
        <position position="53"/>
    </location>
</feature>
<protein>
    <submittedName>
        <fullName evidence="9">Sigma-54 dependent transcriptional regulator</fullName>
    </submittedName>
</protein>
<dbReference type="PROSITE" id="PS50110">
    <property type="entry name" value="RESPONSE_REGULATORY"/>
    <property type="match status" value="1"/>
</dbReference>
<evidence type="ECO:0000313" key="9">
    <source>
        <dbReference type="EMBL" id="CUS33308.1"/>
    </source>
</evidence>
<gene>
    <name evidence="9" type="ORF">COMA1_11087</name>
</gene>
<feature type="domain" description="Sigma-54 factor interaction" evidence="7">
    <location>
        <begin position="143"/>
        <end position="373"/>
    </location>
</feature>
<dbReference type="PROSITE" id="PS00675">
    <property type="entry name" value="SIGMA54_INTERACT_1"/>
    <property type="match status" value="1"/>
</dbReference>
<keyword evidence="1" id="KW-0547">Nucleotide-binding</keyword>
<evidence type="ECO:0000259" key="8">
    <source>
        <dbReference type="PROSITE" id="PS50110"/>
    </source>
</evidence>
<dbReference type="AlphaFoldDB" id="A0A0S4L692"/>
<evidence type="ECO:0000256" key="6">
    <source>
        <dbReference type="PROSITE-ProRule" id="PRU00169"/>
    </source>
</evidence>
<dbReference type="PROSITE" id="PS50045">
    <property type="entry name" value="SIGMA54_INTERACT_4"/>
    <property type="match status" value="1"/>
</dbReference>
<organism evidence="9 10">
    <name type="scientific">Candidatus Nitrospira nitrosa</name>
    <dbReference type="NCBI Taxonomy" id="1742972"/>
    <lineage>
        <taxon>Bacteria</taxon>
        <taxon>Pseudomonadati</taxon>
        <taxon>Nitrospirota</taxon>
        <taxon>Nitrospiria</taxon>
        <taxon>Nitrospirales</taxon>
        <taxon>Nitrospiraceae</taxon>
        <taxon>Nitrospira</taxon>
    </lineage>
</organism>
<dbReference type="SMART" id="SM00382">
    <property type="entry name" value="AAA"/>
    <property type="match status" value="1"/>
</dbReference>
<dbReference type="SUPFAM" id="SSF52172">
    <property type="entry name" value="CheY-like"/>
    <property type="match status" value="1"/>
</dbReference>
<evidence type="ECO:0000256" key="1">
    <source>
        <dbReference type="ARBA" id="ARBA00022741"/>
    </source>
</evidence>
<evidence type="ECO:0000259" key="7">
    <source>
        <dbReference type="PROSITE" id="PS50045"/>
    </source>
</evidence>
<dbReference type="STRING" id="1742972.COMA1_11087"/>
<keyword evidence="3" id="KW-0805">Transcription regulation</keyword>
<evidence type="ECO:0000313" key="10">
    <source>
        <dbReference type="Proteomes" id="UP000199032"/>
    </source>
</evidence>
<evidence type="ECO:0000256" key="3">
    <source>
        <dbReference type="ARBA" id="ARBA00023015"/>
    </source>
</evidence>
<dbReference type="Pfam" id="PF25601">
    <property type="entry name" value="AAA_lid_14"/>
    <property type="match status" value="1"/>
</dbReference>
<dbReference type="SMART" id="SM00448">
    <property type="entry name" value="REC"/>
    <property type="match status" value="1"/>
</dbReference>
<keyword evidence="5" id="KW-0804">Transcription</keyword>
<dbReference type="Proteomes" id="UP000199032">
    <property type="component" value="Unassembled WGS sequence"/>
</dbReference>
<dbReference type="PRINTS" id="PR01590">
    <property type="entry name" value="HTHFIS"/>
</dbReference>
<dbReference type="InterPro" id="IPR003593">
    <property type="entry name" value="AAA+_ATPase"/>
</dbReference>
<dbReference type="GO" id="GO:0005524">
    <property type="term" value="F:ATP binding"/>
    <property type="evidence" value="ECO:0007669"/>
    <property type="project" value="UniProtKB-KW"/>
</dbReference>
<dbReference type="InterPro" id="IPR027417">
    <property type="entry name" value="P-loop_NTPase"/>
</dbReference>
<name>A0A0S4L692_9BACT</name>
<dbReference type="PROSITE" id="PS00688">
    <property type="entry name" value="SIGMA54_INTERACT_3"/>
    <property type="match status" value="1"/>
</dbReference>
<dbReference type="GO" id="GO:0000160">
    <property type="term" value="P:phosphorelay signal transduction system"/>
    <property type="evidence" value="ECO:0007669"/>
    <property type="project" value="InterPro"/>
</dbReference>
<dbReference type="InterPro" id="IPR002078">
    <property type="entry name" value="Sigma_54_int"/>
</dbReference>
<dbReference type="InterPro" id="IPR058031">
    <property type="entry name" value="AAA_lid_NorR"/>
</dbReference>
<evidence type="ECO:0000256" key="4">
    <source>
        <dbReference type="ARBA" id="ARBA00023125"/>
    </source>
</evidence>
<dbReference type="Pfam" id="PF00072">
    <property type="entry name" value="Response_reg"/>
    <property type="match status" value="1"/>
</dbReference>
<dbReference type="Gene3D" id="3.40.50.300">
    <property type="entry name" value="P-loop containing nucleotide triphosphate hydrolases"/>
    <property type="match status" value="1"/>
</dbReference>
<dbReference type="Gene3D" id="1.10.10.60">
    <property type="entry name" value="Homeodomain-like"/>
    <property type="match status" value="1"/>
</dbReference>
<dbReference type="FunFam" id="3.40.50.300:FF:000006">
    <property type="entry name" value="DNA-binding transcriptional regulator NtrC"/>
    <property type="match status" value="1"/>
</dbReference>
<dbReference type="Pfam" id="PF00158">
    <property type="entry name" value="Sigma54_activat"/>
    <property type="match status" value="1"/>
</dbReference>
<sequence length="460" mass="51712">MRATVFVTDDEHVIRTAIVKRLARQGHAAVGYESGEALMEGLQHTHPDLVLLDLKMSGMSGLEALKHVRHLAPAALVIMLTAYGSVQDAVDAMKLGAYDFLIKTVDLEGLDAVTGRAIDMLQLRRRLEAELSGQANQFHLSSLEAHSPAMKHLLEQVQGVAENPKSSVMLLGETGTGKEFLARVIHHNGQRSGGPFVGVNCTAIPKDLFESELFGYERGAFTGANQRKLGLLEKAEGGTLFLDEIGDLDMSMQAKLLRVIQERSFRRLGSTDDLGVDFRLITATNREIKKDVEHGRFREDLYFRLNVVTFEIPPLRKRVEDIIPLCQRTMVRFAHEFGKPVPELDADTRLTLERYHYPGNIRELENIIERAMIFCSGHVLTADYLPRELHDTVKQTTSSVSVGQERLIRIEMQVGKQTLEQIEESIIEETLRLADYNKSLAAKQLGLTRFSLDRRLKKYN</sequence>
<dbReference type="InterPro" id="IPR025662">
    <property type="entry name" value="Sigma_54_int_dom_ATP-bd_1"/>
</dbReference>